<dbReference type="RefSeq" id="XP_007717945.1">
    <property type="nucleotide sequence ID" value="XM_007719755.1"/>
</dbReference>
<evidence type="ECO:0000313" key="2">
    <source>
        <dbReference type="Proteomes" id="UP000053841"/>
    </source>
</evidence>
<proteinExistence type="predicted"/>
<dbReference type="GeneID" id="19150679"/>
<accession>W6XYF3</accession>
<feature type="non-terminal residue" evidence="1">
    <location>
        <position position="172"/>
    </location>
</feature>
<protein>
    <submittedName>
        <fullName evidence="1">Uncharacterized protein</fullName>
    </submittedName>
</protein>
<dbReference type="HOGENOM" id="CLU_098890_0_0_1"/>
<gene>
    <name evidence="1" type="ORF">COCCADRAFT_70950</name>
</gene>
<dbReference type="AlphaFoldDB" id="W6XYF3"/>
<sequence length="172" mass="19448">LFPWYGTQKEVATQLWLSLSSTSNDSSGSRAAQQRTYIRLLSQALICQKVYHQPFDSPVIHFLATLGIYPETSRLRDAPEFSTLLSSLIYCVRALTIEIFLPVDKRAEQGAAETGSFLEQRASYLVDGSYSPMSTMLSLLVYAKFIALRTPSSSASRMWWLVDRQTFYIKGQ</sequence>
<reference evidence="1 2" key="1">
    <citation type="journal article" date="2013" name="PLoS Genet.">
        <title>Comparative genome structure, secondary metabolite, and effector coding capacity across Cochliobolus pathogens.</title>
        <authorList>
            <person name="Condon B.J."/>
            <person name="Leng Y."/>
            <person name="Wu D."/>
            <person name="Bushley K.E."/>
            <person name="Ohm R.A."/>
            <person name="Otillar R."/>
            <person name="Martin J."/>
            <person name="Schackwitz W."/>
            <person name="Grimwood J."/>
            <person name="MohdZainudin N."/>
            <person name="Xue C."/>
            <person name="Wang R."/>
            <person name="Manning V.A."/>
            <person name="Dhillon B."/>
            <person name="Tu Z.J."/>
            <person name="Steffenson B.J."/>
            <person name="Salamov A."/>
            <person name="Sun H."/>
            <person name="Lowry S."/>
            <person name="LaButti K."/>
            <person name="Han J."/>
            <person name="Copeland A."/>
            <person name="Lindquist E."/>
            <person name="Barry K."/>
            <person name="Schmutz J."/>
            <person name="Baker S.E."/>
            <person name="Ciuffetti L.M."/>
            <person name="Grigoriev I.V."/>
            <person name="Zhong S."/>
            <person name="Turgeon B.G."/>
        </authorList>
    </citation>
    <scope>NUCLEOTIDE SEQUENCE [LARGE SCALE GENOMIC DNA]</scope>
    <source>
        <strain evidence="1 2">26-R-13</strain>
    </source>
</reference>
<dbReference type="Proteomes" id="UP000053841">
    <property type="component" value="Unassembled WGS sequence"/>
</dbReference>
<feature type="non-terminal residue" evidence="1">
    <location>
        <position position="1"/>
    </location>
</feature>
<keyword evidence="2" id="KW-1185">Reference proteome</keyword>
<dbReference type="KEGG" id="bze:COCCADRAFT_70950"/>
<dbReference type="OrthoDB" id="3692397at2759"/>
<dbReference type="EMBL" id="KI964882">
    <property type="protein sequence ID" value="EUC27744.1"/>
    <property type="molecule type" value="Genomic_DNA"/>
</dbReference>
<evidence type="ECO:0000313" key="1">
    <source>
        <dbReference type="EMBL" id="EUC27744.1"/>
    </source>
</evidence>
<dbReference type="STRING" id="930089.W6XYF3"/>
<name>W6XYF3_COCC2</name>
<organism evidence="1 2">
    <name type="scientific">Cochliobolus carbonum (strain 26-R-13)</name>
    <name type="common">Maize leaf spot fungus</name>
    <name type="synonym">Bipolaris zeicola</name>
    <dbReference type="NCBI Taxonomy" id="930089"/>
    <lineage>
        <taxon>Eukaryota</taxon>
        <taxon>Fungi</taxon>
        <taxon>Dikarya</taxon>
        <taxon>Ascomycota</taxon>
        <taxon>Pezizomycotina</taxon>
        <taxon>Dothideomycetes</taxon>
        <taxon>Pleosporomycetidae</taxon>
        <taxon>Pleosporales</taxon>
        <taxon>Pleosporineae</taxon>
        <taxon>Pleosporaceae</taxon>
        <taxon>Bipolaris</taxon>
    </lineage>
</organism>